<evidence type="ECO:0000313" key="3">
    <source>
        <dbReference type="EMBL" id="POR34625.1"/>
    </source>
</evidence>
<keyword evidence="4" id="KW-1185">Reference proteome</keyword>
<dbReference type="AlphaFoldDB" id="A0A2S4KWP9"/>
<comment type="caution">
    <text evidence="3">The sequence shown here is derived from an EMBL/GenBank/DDBJ whole genome shotgun (WGS) entry which is preliminary data.</text>
</comment>
<dbReference type="GO" id="GO:0016020">
    <property type="term" value="C:membrane"/>
    <property type="evidence" value="ECO:0007669"/>
    <property type="project" value="TreeGrafter"/>
</dbReference>
<feature type="transmembrane region" description="Helical" evidence="2">
    <location>
        <begin position="355"/>
        <end position="373"/>
    </location>
</feature>
<feature type="region of interest" description="Disordered" evidence="1">
    <location>
        <begin position="1"/>
        <end position="71"/>
    </location>
</feature>
<feature type="transmembrane region" description="Helical" evidence="2">
    <location>
        <begin position="310"/>
        <end position="334"/>
    </location>
</feature>
<dbReference type="OrthoDB" id="4034134at2759"/>
<organism evidence="3 4">
    <name type="scientific">Tolypocladium paradoxum</name>
    <dbReference type="NCBI Taxonomy" id="94208"/>
    <lineage>
        <taxon>Eukaryota</taxon>
        <taxon>Fungi</taxon>
        <taxon>Dikarya</taxon>
        <taxon>Ascomycota</taxon>
        <taxon>Pezizomycotina</taxon>
        <taxon>Sordariomycetes</taxon>
        <taxon>Hypocreomycetidae</taxon>
        <taxon>Hypocreales</taxon>
        <taxon>Ophiocordycipitaceae</taxon>
        <taxon>Tolypocladium</taxon>
    </lineage>
</organism>
<name>A0A2S4KWP9_9HYPO</name>
<feature type="non-terminal residue" evidence="3">
    <location>
        <position position="1"/>
    </location>
</feature>
<evidence type="ECO:0000256" key="2">
    <source>
        <dbReference type="SAM" id="Phobius"/>
    </source>
</evidence>
<evidence type="ECO:0000256" key="1">
    <source>
        <dbReference type="SAM" id="MobiDB-lite"/>
    </source>
</evidence>
<keyword evidence="2" id="KW-1133">Transmembrane helix</keyword>
<accession>A0A2S4KWP9</accession>
<dbReference type="PANTHER" id="PTHR41807">
    <property type="entry name" value="GLUTATHIONE TRANSFERASE 3"/>
    <property type="match status" value="1"/>
</dbReference>
<keyword evidence="2" id="KW-0812">Transmembrane</keyword>
<dbReference type="EMBL" id="PKSG01000508">
    <property type="protein sequence ID" value="POR34625.1"/>
    <property type="molecule type" value="Genomic_DNA"/>
</dbReference>
<proteinExistence type="predicted"/>
<reference evidence="3 4" key="1">
    <citation type="submission" date="2018-01" db="EMBL/GenBank/DDBJ databases">
        <title>Harnessing the power of phylogenomics to disentangle the directionality and signatures of interkingdom host jumping in the parasitic fungal genus Tolypocladium.</title>
        <authorList>
            <person name="Quandt C.A."/>
            <person name="Patterson W."/>
            <person name="Spatafora J.W."/>
        </authorList>
    </citation>
    <scope>NUCLEOTIDE SEQUENCE [LARGE SCALE GENOMIC DNA]</scope>
    <source>
        <strain evidence="3 4">NRBC 100945</strain>
    </source>
</reference>
<evidence type="ECO:0000313" key="4">
    <source>
        <dbReference type="Proteomes" id="UP000237481"/>
    </source>
</evidence>
<feature type="transmembrane region" description="Helical" evidence="2">
    <location>
        <begin position="393"/>
        <end position="415"/>
    </location>
</feature>
<protein>
    <submittedName>
        <fullName evidence="3">Cytochrome P450</fullName>
    </submittedName>
</protein>
<sequence>PPPPVVATRHHLNQPRPSVRSTPSRDDDSDSDSSPCAAARHKRTARADQQRPKQTHGGSHPAFGPSTPHTHTRATMSTVAATNSWLKAQRKSDLVELADNVGLRNYENLKKSELEAALDEFIAEHTTRFANRPDLTGYFNSRSKALGSPVKRERESLKDEADKTLKVAKRRVTKAVEELTSESDDHRAVSTSAVVRTPGRSLSQVAARIPLPATPADVANAVDRSTVAMRKRVSSIYQDSGITEVSHATREALSTVTSVLFCVSAFELCYIRPEILANRYAFTVPAVALLGSPDYPVYLPDMFLLLSASFWSPALTWAFTSLVLPSLFGYFFNLGATTAAGPRTRSKAAQPADNVVDPLTFSIVKALVAYVVYGQGVTFGGLLNETSVERLNSAVYGGYRGVLVGTAITGIVSMYDAVLRK</sequence>
<dbReference type="STRING" id="94208.A0A2S4KWP9"/>
<gene>
    <name evidence="3" type="ORF">TPAR_05187</name>
</gene>
<dbReference type="InterPro" id="IPR038872">
    <property type="entry name" value="Put_GTT3"/>
</dbReference>
<dbReference type="PANTHER" id="PTHR41807:SF1">
    <property type="entry name" value="GLUTATHIONE TRANSFERASE 3"/>
    <property type="match status" value="1"/>
</dbReference>
<dbReference type="Proteomes" id="UP000237481">
    <property type="component" value="Unassembled WGS sequence"/>
</dbReference>
<keyword evidence="2" id="KW-0472">Membrane</keyword>